<evidence type="ECO:0000313" key="3">
    <source>
        <dbReference type="EMBL" id="CAD1826866.1"/>
    </source>
</evidence>
<feature type="compositionally biased region" description="Low complexity" evidence="2">
    <location>
        <begin position="281"/>
        <end position="298"/>
    </location>
</feature>
<feature type="compositionally biased region" description="Basic and acidic residues" evidence="2">
    <location>
        <begin position="471"/>
        <end position="493"/>
    </location>
</feature>
<feature type="region of interest" description="Disordered" evidence="2">
    <location>
        <begin position="440"/>
        <end position="532"/>
    </location>
</feature>
<accession>A0A6V7P861</accession>
<name>A0A6V7P861_ANACO</name>
<dbReference type="GO" id="GO:0015031">
    <property type="term" value="P:protein transport"/>
    <property type="evidence" value="ECO:0007669"/>
    <property type="project" value="InterPro"/>
</dbReference>
<feature type="compositionally biased region" description="Polar residues" evidence="2">
    <location>
        <begin position="376"/>
        <end position="393"/>
    </location>
</feature>
<reference evidence="3" key="1">
    <citation type="submission" date="2020-07" db="EMBL/GenBank/DDBJ databases">
        <authorList>
            <person name="Lin J."/>
        </authorList>
    </citation>
    <scope>NUCLEOTIDE SEQUENCE</scope>
</reference>
<dbReference type="InterPro" id="IPR042277">
    <property type="entry name" value="IST1-like"/>
</dbReference>
<dbReference type="EMBL" id="LR862146">
    <property type="protein sequence ID" value="CAD1826866.1"/>
    <property type="molecule type" value="Genomic_DNA"/>
</dbReference>
<evidence type="ECO:0008006" key="4">
    <source>
        <dbReference type="Google" id="ProtNLM"/>
    </source>
</evidence>
<dbReference type="AlphaFoldDB" id="A0A6V7P861"/>
<dbReference type="InterPro" id="IPR005061">
    <property type="entry name" value="Ist1"/>
</dbReference>
<evidence type="ECO:0000256" key="1">
    <source>
        <dbReference type="ARBA" id="ARBA00005536"/>
    </source>
</evidence>
<feature type="compositionally biased region" description="Basic and acidic residues" evidence="2">
    <location>
        <begin position="440"/>
        <end position="449"/>
    </location>
</feature>
<dbReference type="Pfam" id="PF03398">
    <property type="entry name" value="Ist1"/>
    <property type="match status" value="1"/>
</dbReference>
<protein>
    <recommendedName>
        <fullName evidence="4">IST1-like protein</fullName>
    </recommendedName>
</protein>
<feature type="compositionally biased region" description="Polar residues" evidence="2">
    <location>
        <begin position="450"/>
        <end position="470"/>
    </location>
</feature>
<feature type="compositionally biased region" description="Polar residues" evidence="2">
    <location>
        <begin position="519"/>
        <end position="532"/>
    </location>
</feature>
<dbReference type="PANTHER" id="PTHR12161:SF5">
    <property type="entry name" value="IST1 HOMOLOG"/>
    <property type="match status" value="1"/>
</dbReference>
<dbReference type="FunFam" id="1.20.1260.60:FF:000003">
    <property type="entry name" value="IST1-like protein isoform A"/>
    <property type="match status" value="1"/>
</dbReference>
<dbReference type="PANTHER" id="PTHR12161">
    <property type="entry name" value="IST1 FAMILY MEMBER"/>
    <property type="match status" value="1"/>
</dbReference>
<organism evidence="3">
    <name type="scientific">Ananas comosus var. bracteatus</name>
    <name type="common">red pineapple</name>
    <dbReference type="NCBI Taxonomy" id="296719"/>
    <lineage>
        <taxon>Eukaryota</taxon>
        <taxon>Viridiplantae</taxon>
        <taxon>Streptophyta</taxon>
        <taxon>Embryophyta</taxon>
        <taxon>Tracheophyta</taxon>
        <taxon>Spermatophyta</taxon>
        <taxon>Magnoliopsida</taxon>
        <taxon>Liliopsida</taxon>
        <taxon>Poales</taxon>
        <taxon>Bromeliaceae</taxon>
        <taxon>Bromelioideae</taxon>
        <taxon>Ananas</taxon>
    </lineage>
</organism>
<feature type="compositionally biased region" description="Polar residues" evidence="2">
    <location>
        <begin position="494"/>
        <end position="503"/>
    </location>
</feature>
<feature type="region of interest" description="Disordered" evidence="2">
    <location>
        <begin position="264"/>
        <end position="398"/>
    </location>
</feature>
<sequence>MSMLDSFFAKGVFKVSQCKTLLKLTIPRIKLLRNQREIQLKQMRKAIAKLLESGQEVTARILVEHIFREANMMAAQEIIELFCERIVVRLPIIETQRECPLDLKEAISGICFAAPRCVDLPELLQVQMLFAAKYGKEFVAAATGLVPNCGVNRRLIELLSVRATSTEAKLKLLKEIAEEHNLDWDPSASEAEFLKPHEDLLNGPDRFVNASAFPLPKEEHREIRTARRCFSPTNFWHFFSSRNHENELDHSSHKATVYSPVTNVSADTGEAPSLSSHSVEQSEPTLLPPSSSSIPTPQKQSEQADSKSEPAQFVSKIKNEACEEPSSSSIHQDPKLSEQAASKSEQAQFHPETKDDTYEDLPPSSFSDPPPPKQSECASSRSGQVSFPTQTKNENYEDLQDVLDAAQAAAETAEKAAMAARAAAELAQCRISDLLKKRNKDEIHRENSHQHNSSSYSDQNDVFKPNQASDSPKDLHEEPKIEGKLQRSNEMLENHQPTHTLQHLDSFDDDSDLPYPNLFISQNSNSASDGNP</sequence>
<dbReference type="Gene3D" id="1.20.1260.60">
    <property type="entry name" value="Vacuolar protein sorting-associated protein Ist1"/>
    <property type="match status" value="1"/>
</dbReference>
<evidence type="ECO:0000256" key="2">
    <source>
        <dbReference type="SAM" id="MobiDB-lite"/>
    </source>
</evidence>
<gene>
    <name evidence="3" type="ORF">CB5_LOCUS10077</name>
</gene>
<proteinExistence type="inferred from homology"/>
<comment type="similarity">
    <text evidence="1">Belongs to the IST1 family.</text>
</comment>